<protein>
    <submittedName>
        <fullName evidence="4">CAP domain-containing protein</fullName>
    </submittedName>
</protein>
<evidence type="ECO:0000313" key="5">
    <source>
        <dbReference type="Proteomes" id="UP001597541"/>
    </source>
</evidence>
<evidence type="ECO:0000256" key="1">
    <source>
        <dbReference type="SAM" id="MobiDB-lite"/>
    </source>
</evidence>
<dbReference type="InterPro" id="IPR035940">
    <property type="entry name" value="CAP_sf"/>
</dbReference>
<feature type="region of interest" description="Disordered" evidence="1">
    <location>
        <begin position="24"/>
        <end position="127"/>
    </location>
</feature>
<dbReference type="PROSITE" id="PS51257">
    <property type="entry name" value="PROKAR_LIPOPROTEIN"/>
    <property type="match status" value="1"/>
</dbReference>
<keyword evidence="5" id="KW-1185">Reference proteome</keyword>
<dbReference type="Gene3D" id="3.40.33.10">
    <property type="entry name" value="CAP"/>
    <property type="match status" value="1"/>
</dbReference>
<dbReference type="RefSeq" id="WP_377604809.1">
    <property type="nucleotide sequence ID" value="NZ_JBHUME010000011.1"/>
</dbReference>
<feature type="domain" description="SCP" evidence="3">
    <location>
        <begin position="138"/>
        <end position="245"/>
    </location>
</feature>
<dbReference type="EMBL" id="JBHUME010000011">
    <property type="protein sequence ID" value="MFD2614202.1"/>
    <property type="molecule type" value="Genomic_DNA"/>
</dbReference>
<dbReference type="PANTHER" id="PTHR31157:SF1">
    <property type="entry name" value="SCP DOMAIN-CONTAINING PROTEIN"/>
    <property type="match status" value="1"/>
</dbReference>
<evidence type="ECO:0000313" key="4">
    <source>
        <dbReference type="EMBL" id="MFD2614202.1"/>
    </source>
</evidence>
<evidence type="ECO:0000256" key="2">
    <source>
        <dbReference type="SAM" id="SignalP"/>
    </source>
</evidence>
<reference evidence="5" key="1">
    <citation type="journal article" date="2019" name="Int. J. Syst. Evol. Microbiol.">
        <title>The Global Catalogue of Microorganisms (GCM) 10K type strain sequencing project: providing services to taxonomists for standard genome sequencing and annotation.</title>
        <authorList>
            <consortium name="The Broad Institute Genomics Platform"/>
            <consortium name="The Broad Institute Genome Sequencing Center for Infectious Disease"/>
            <person name="Wu L."/>
            <person name="Ma J."/>
        </authorList>
    </citation>
    <scope>NUCLEOTIDE SEQUENCE [LARGE SCALE GENOMIC DNA]</scope>
    <source>
        <strain evidence="5">KCTC 3950</strain>
    </source>
</reference>
<feature type="chain" id="PRO_5045498178" evidence="2">
    <location>
        <begin position="19"/>
        <end position="252"/>
    </location>
</feature>
<dbReference type="SUPFAM" id="SSF55797">
    <property type="entry name" value="PR-1-like"/>
    <property type="match status" value="1"/>
</dbReference>
<gene>
    <name evidence="4" type="ORF">ACFSUF_17475</name>
</gene>
<feature type="signal peptide" evidence="2">
    <location>
        <begin position="1"/>
        <end position="18"/>
    </location>
</feature>
<dbReference type="Proteomes" id="UP001597541">
    <property type="component" value="Unassembled WGS sequence"/>
</dbReference>
<proteinExistence type="predicted"/>
<sequence>MKKWVAIAALLLVTGCSANQDMKAKQQAAPAKRDTGTYQSYAKPAPSKNHLRTTTQASSISTQGAAKNGMRMQSEPGTMDWQDLYNPGQTQAPAGDQAPLAPVETGTPNAANPGQERQGSPNTGATSTAAAGFEQQVLDLVNQERTKAGLTALTMNNTNLTNAAMAKARDMYDHHYFDHNSPTYGSPFDMMKSFGVTYTTAGENIASGQTSATQVMNDWMNSPGHRANILNSGFTQIGIAFYNGQWVQEFIG</sequence>
<comment type="caution">
    <text evidence="4">The sequence shown here is derived from an EMBL/GenBank/DDBJ whole genome shotgun (WGS) entry which is preliminary data.</text>
</comment>
<dbReference type="InterPro" id="IPR014044">
    <property type="entry name" value="CAP_dom"/>
</dbReference>
<dbReference type="PANTHER" id="PTHR31157">
    <property type="entry name" value="SCP DOMAIN-CONTAINING PROTEIN"/>
    <property type="match status" value="1"/>
</dbReference>
<feature type="compositionally biased region" description="Polar residues" evidence="1">
    <location>
        <begin position="52"/>
        <end position="65"/>
    </location>
</feature>
<evidence type="ECO:0000259" key="3">
    <source>
        <dbReference type="Pfam" id="PF00188"/>
    </source>
</evidence>
<organism evidence="4 5">
    <name type="scientific">Paenibacillus gansuensis</name>
    <dbReference type="NCBI Taxonomy" id="306542"/>
    <lineage>
        <taxon>Bacteria</taxon>
        <taxon>Bacillati</taxon>
        <taxon>Bacillota</taxon>
        <taxon>Bacilli</taxon>
        <taxon>Bacillales</taxon>
        <taxon>Paenibacillaceae</taxon>
        <taxon>Paenibacillus</taxon>
    </lineage>
</organism>
<feature type="compositionally biased region" description="Polar residues" evidence="1">
    <location>
        <begin position="106"/>
        <end position="127"/>
    </location>
</feature>
<accession>A0ABW5PJF8</accession>
<name>A0ABW5PJF8_9BACL</name>
<dbReference type="CDD" id="cd05379">
    <property type="entry name" value="CAP_bacterial"/>
    <property type="match status" value="1"/>
</dbReference>
<dbReference type="Pfam" id="PF00188">
    <property type="entry name" value="CAP"/>
    <property type="match status" value="1"/>
</dbReference>
<keyword evidence="2" id="KW-0732">Signal</keyword>